<dbReference type="EMBL" id="DS268409">
    <property type="protein sequence ID" value="EFO94833.1"/>
    <property type="molecule type" value="Genomic_DNA"/>
</dbReference>
<feature type="compositionally biased region" description="Basic residues" evidence="2">
    <location>
        <begin position="679"/>
        <end position="698"/>
    </location>
</feature>
<feature type="compositionally biased region" description="Acidic residues" evidence="2">
    <location>
        <begin position="262"/>
        <end position="280"/>
    </location>
</feature>
<keyword evidence="1" id="KW-0175">Coiled coil</keyword>
<reference evidence="3" key="1">
    <citation type="submission" date="2007-07" db="EMBL/GenBank/DDBJ databases">
        <title>PCAP assembly of the Caenorhabditis remanei genome.</title>
        <authorList>
            <consortium name="The Caenorhabditis remanei Sequencing Consortium"/>
            <person name="Wilson R.K."/>
        </authorList>
    </citation>
    <scope>NUCLEOTIDE SEQUENCE [LARGE SCALE GENOMIC DNA]</scope>
    <source>
        <strain evidence="3">PB4641</strain>
    </source>
</reference>
<feature type="compositionally biased region" description="Polar residues" evidence="2">
    <location>
        <begin position="512"/>
        <end position="529"/>
    </location>
</feature>
<sequence>MSSSPQSPTIEQLTKECGEMYITLYEVTQKVKDDFKAMQADMEKFMAEQKEKENQGDSGIPQGDVPEGKKEKAVPLWPMAPMVQIAVAIVEIESTHHITIVMDSTPYEFGNHAAPNQLFQVKNKTVVRKNPLEEEDPFPSASSGKPKKKSAKIAHGSTQVWTRQTATRRLRCKCNPAYHGDTHCQHHDKLVCMAHVIVLPLKDEKDLKSYSVALPVMPKFSFFPTCFQMSALNSQPTVEPTASPPSEEVHQQPAIESKDPTESPDESDHEIQDDSDDIVEVEQVPKAEEKKEKASQKQDESKKSKTPKSETKRGADKQEPGQSGSPQELKRFRLENPTGFSVPMTLVPVDSGDVTKQLMDFQREITDLLRREITELRVEMRTNKEENKRLARKYEELLKKYNEMVLNSEKLTKDVWASLGKTRLIAKEYESIIEKSERSLLINSSALHEVQKQHTEIKHILNCIEVPSYSVAFKQIVQEEPKSAETATASHISRRERSPSTSPPLPAPSPIRYNQGTPSYHSSRYSITSMADPEPIPRFGTPEDLDRIPRPSEQSGSEKVTAAPPLSTTVKTAVKQDKTSKRHCPFCNRSNHSATNCLDFPSAASRKTALIQQNRCPRCLELNNLPGSMHEPCPSSNRACSICKDDFYGEKNKTGAFHHPAICPKSQPKPSGKPPGRAGSKHPRSRRGRMPSPARRRH</sequence>
<proteinExistence type="predicted"/>
<feature type="region of interest" description="Disordered" evidence="2">
    <location>
        <begin position="657"/>
        <end position="698"/>
    </location>
</feature>
<protein>
    <submittedName>
        <fullName evidence="3">Uncharacterized protein</fullName>
    </submittedName>
</protein>
<feature type="region of interest" description="Disordered" evidence="2">
    <location>
        <begin position="132"/>
        <end position="160"/>
    </location>
</feature>
<feature type="compositionally biased region" description="Basic and acidic residues" evidence="2">
    <location>
        <begin position="46"/>
        <end position="55"/>
    </location>
</feature>
<evidence type="ECO:0000313" key="4">
    <source>
        <dbReference type="Proteomes" id="UP000008281"/>
    </source>
</evidence>
<organism evidence="4">
    <name type="scientific">Caenorhabditis remanei</name>
    <name type="common">Caenorhabditis vulgaris</name>
    <dbReference type="NCBI Taxonomy" id="31234"/>
    <lineage>
        <taxon>Eukaryota</taxon>
        <taxon>Metazoa</taxon>
        <taxon>Ecdysozoa</taxon>
        <taxon>Nematoda</taxon>
        <taxon>Chromadorea</taxon>
        <taxon>Rhabditida</taxon>
        <taxon>Rhabditina</taxon>
        <taxon>Rhabditomorpha</taxon>
        <taxon>Rhabditoidea</taxon>
        <taxon>Rhabditidae</taxon>
        <taxon>Peloderinae</taxon>
        <taxon>Caenorhabditis</taxon>
    </lineage>
</organism>
<feature type="region of interest" description="Disordered" evidence="2">
    <location>
        <begin position="46"/>
        <end position="71"/>
    </location>
</feature>
<dbReference type="AlphaFoldDB" id="E3LII9"/>
<keyword evidence="4" id="KW-1185">Reference proteome</keyword>
<accession>E3LII9</accession>
<evidence type="ECO:0000256" key="1">
    <source>
        <dbReference type="SAM" id="Coils"/>
    </source>
</evidence>
<dbReference type="OMA" id="THHITIV"/>
<gene>
    <name evidence="3" type="ORF">CRE_08968</name>
</gene>
<feature type="compositionally biased region" description="Low complexity" evidence="2">
    <location>
        <begin position="664"/>
        <end position="676"/>
    </location>
</feature>
<feature type="coiled-coil region" evidence="1">
    <location>
        <begin position="373"/>
        <end position="414"/>
    </location>
</feature>
<dbReference type="InParanoid" id="E3LII9"/>
<feature type="region of interest" description="Disordered" evidence="2">
    <location>
        <begin position="481"/>
        <end position="576"/>
    </location>
</feature>
<feature type="region of interest" description="Disordered" evidence="2">
    <location>
        <begin position="235"/>
        <end position="330"/>
    </location>
</feature>
<evidence type="ECO:0000256" key="2">
    <source>
        <dbReference type="SAM" id="MobiDB-lite"/>
    </source>
</evidence>
<dbReference type="Proteomes" id="UP000008281">
    <property type="component" value="Unassembled WGS sequence"/>
</dbReference>
<evidence type="ECO:0000313" key="3">
    <source>
        <dbReference type="EMBL" id="EFO94833.1"/>
    </source>
</evidence>
<feature type="compositionally biased region" description="Basic and acidic residues" evidence="2">
    <location>
        <begin position="283"/>
        <end position="319"/>
    </location>
</feature>
<dbReference type="HOGENOM" id="CLU_394961_0_0_1"/>
<name>E3LII9_CAERE</name>